<feature type="domain" description="Phosphogluconate dehydrogenase NAD-binding putative C-terminal" evidence="2">
    <location>
        <begin position="200"/>
        <end position="269"/>
    </location>
</feature>
<reference evidence="3" key="1">
    <citation type="submission" date="2022-10" db="EMBL/GenBank/DDBJ databases">
        <title>YIM 151497 complete genome.</title>
        <authorList>
            <person name="Chen X."/>
        </authorList>
    </citation>
    <scope>NUCLEOTIDE SEQUENCE</scope>
    <source>
        <strain evidence="3">YIM 151497</strain>
    </source>
</reference>
<evidence type="ECO:0000313" key="4">
    <source>
        <dbReference type="Proteomes" id="UP001163882"/>
    </source>
</evidence>
<dbReference type="InterPro" id="IPR015814">
    <property type="entry name" value="Pgluconate_DH_NAD-bd_C"/>
</dbReference>
<dbReference type="SUPFAM" id="SSF51735">
    <property type="entry name" value="NAD(P)-binding Rossmann-fold domains"/>
    <property type="match status" value="1"/>
</dbReference>
<dbReference type="InterPro" id="IPR006115">
    <property type="entry name" value="6PGDH_NADP-bd"/>
</dbReference>
<dbReference type="InterPro" id="IPR036291">
    <property type="entry name" value="NAD(P)-bd_dom_sf"/>
</dbReference>
<evidence type="ECO:0000313" key="3">
    <source>
        <dbReference type="EMBL" id="UYQ71999.1"/>
    </source>
</evidence>
<protein>
    <submittedName>
        <fullName evidence="3">DUF1932 domain-containing protein</fullName>
    </submittedName>
</protein>
<proteinExistence type="predicted"/>
<dbReference type="Pfam" id="PF09130">
    <property type="entry name" value="DUF1932"/>
    <property type="match status" value="1"/>
</dbReference>
<dbReference type="PANTHER" id="PTHR43580:SF2">
    <property type="entry name" value="CYTOKINE-LIKE NUCLEAR FACTOR N-PAC"/>
    <property type="match status" value="1"/>
</dbReference>
<accession>A0ABY6INN1</accession>
<dbReference type="Pfam" id="PF03446">
    <property type="entry name" value="NAD_binding_2"/>
    <property type="match status" value="1"/>
</dbReference>
<dbReference type="EMBL" id="CP107716">
    <property type="protein sequence ID" value="UYQ71999.1"/>
    <property type="molecule type" value="Genomic_DNA"/>
</dbReference>
<dbReference type="InterPro" id="IPR008927">
    <property type="entry name" value="6-PGluconate_DH-like_C_sf"/>
</dbReference>
<name>A0ABY6INN1_9HYPH</name>
<dbReference type="Gene3D" id="1.10.1040.10">
    <property type="entry name" value="N-(1-d-carboxylethyl)-l-norvaline Dehydrogenase, domain 2"/>
    <property type="match status" value="1"/>
</dbReference>
<sequence>MTDTNGKLALALRGFGEAATAFASGWNRDALHSLRAFDEKIGSADERQAIVDRCQQNSVICCDTPREAYAEADIVVSLVYADRALDAARDTAQYLRPGTLYIDGNSCSPQTKARAASALEPSGTDYIDMAVMAPVYPKREKTPILLAGPKAEHASAILAKLGMAPRVVGERVGQASAIKLTRSVMIKGMEAIVAECFLAARLGGVEDEVLASLEASDPEIDWHKKRAYTMDRMTVHGRRRAAEMVEAANMVAELGLPDDMARATAKWEQLLGDLPVKTDSVDEVLAALGKI</sequence>
<evidence type="ECO:0000259" key="2">
    <source>
        <dbReference type="Pfam" id="PF09130"/>
    </source>
</evidence>
<dbReference type="InterPro" id="IPR013328">
    <property type="entry name" value="6PGD_dom2"/>
</dbReference>
<dbReference type="RefSeq" id="WP_264225644.1">
    <property type="nucleotide sequence ID" value="NZ_CP107716.1"/>
</dbReference>
<dbReference type="SUPFAM" id="SSF48179">
    <property type="entry name" value="6-phosphogluconate dehydrogenase C-terminal domain-like"/>
    <property type="match status" value="1"/>
</dbReference>
<organism evidence="3 4">
    <name type="scientific">Pelagibacterium flavum</name>
    <dbReference type="NCBI Taxonomy" id="2984530"/>
    <lineage>
        <taxon>Bacteria</taxon>
        <taxon>Pseudomonadati</taxon>
        <taxon>Pseudomonadota</taxon>
        <taxon>Alphaproteobacteria</taxon>
        <taxon>Hyphomicrobiales</taxon>
        <taxon>Devosiaceae</taxon>
        <taxon>Pelagibacterium</taxon>
    </lineage>
</organism>
<evidence type="ECO:0000259" key="1">
    <source>
        <dbReference type="Pfam" id="PF03446"/>
    </source>
</evidence>
<gene>
    <name evidence="3" type="ORF">OF122_18495</name>
</gene>
<dbReference type="PANTHER" id="PTHR43580">
    <property type="entry name" value="OXIDOREDUCTASE GLYR1-RELATED"/>
    <property type="match status" value="1"/>
</dbReference>
<feature type="domain" description="6-phosphogluconate dehydrogenase NADP-binding" evidence="1">
    <location>
        <begin position="43"/>
        <end position="162"/>
    </location>
</feature>
<dbReference type="InterPro" id="IPR051265">
    <property type="entry name" value="HIBADH-related_NP60_sf"/>
</dbReference>
<dbReference type="Proteomes" id="UP001163882">
    <property type="component" value="Chromosome"/>
</dbReference>
<dbReference type="Gene3D" id="3.40.50.720">
    <property type="entry name" value="NAD(P)-binding Rossmann-like Domain"/>
    <property type="match status" value="1"/>
</dbReference>
<keyword evidence="4" id="KW-1185">Reference proteome</keyword>